<protein>
    <submittedName>
        <fullName evidence="2">Uncharacterized protein</fullName>
    </submittedName>
</protein>
<comment type="caution">
    <text evidence="2">The sequence shown here is derived from an EMBL/GenBank/DDBJ whole genome shotgun (WGS) entry which is preliminary data.</text>
</comment>
<evidence type="ECO:0000256" key="1">
    <source>
        <dbReference type="SAM" id="Phobius"/>
    </source>
</evidence>
<dbReference type="EMBL" id="NOWT01000020">
    <property type="protein sequence ID" value="OYD82606.1"/>
    <property type="molecule type" value="Genomic_DNA"/>
</dbReference>
<gene>
    <name evidence="2" type="ORF">CHT98_19390</name>
</gene>
<sequence length="503" mass="56353">MTDTVTTIATLADDGLARTDTPLRTVAEHAVFLLYPFGHATAHWPFQPTETLSALAGQAWLPVSETERKVHKERLIWVPAAWPLTDLDPQVAGQLTWPDENGAPTVWTLDPQRHVRQWLTCGQTPGTQLRLPLSPSAQHRLDRRGLPRTESVGLEFGAIRLLPFRTGQGVLLVEIRFTADGPISDTLLVEATTALCHDRGLEWRSDRSQRLKTVGGKDRFTLAAMLTSLIQFSTEKPLSGQRVFSYAFAAFDERLNDRDRCRLLIQLSRKYTDDYRIADASGEAPQSRVFDTIAHAAYSEGCATLVERIPADGAQKPPAFLTGFLKNAVEGRYLGIAAINVHAREALLRLSRDSSFWPNMDNPSETQIEDLGRLQKQILAFRLAYRVSRVSPVSMHNGFHEALTKAFRLEELLRDINKDALEIGAYLQELEAGLRKASERKWRWVAKLLISAAALSALKDIYDFINDLPTFDLSIFGNSKAMISILIFLTVGFIAYVWGMRDD</sequence>
<name>A0A235HA22_AZOBR</name>
<keyword evidence="1" id="KW-0472">Membrane</keyword>
<accession>A0A235HA22</accession>
<evidence type="ECO:0000313" key="2">
    <source>
        <dbReference type="EMBL" id="OYD82606.1"/>
    </source>
</evidence>
<dbReference type="RefSeq" id="WP_094305133.1">
    <property type="nucleotide sequence ID" value="NZ_NOWT01000020.1"/>
</dbReference>
<dbReference type="AlphaFoldDB" id="A0A235HA22"/>
<organism evidence="2 3">
    <name type="scientific">Azospirillum brasilense</name>
    <dbReference type="NCBI Taxonomy" id="192"/>
    <lineage>
        <taxon>Bacteria</taxon>
        <taxon>Pseudomonadati</taxon>
        <taxon>Pseudomonadota</taxon>
        <taxon>Alphaproteobacteria</taxon>
        <taxon>Rhodospirillales</taxon>
        <taxon>Azospirillaceae</taxon>
        <taxon>Azospirillum</taxon>
    </lineage>
</organism>
<keyword evidence="1" id="KW-0812">Transmembrane</keyword>
<proteinExistence type="predicted"/>
<keyword evidence="1" id="KW-1133">Transmembrane helix</keyword>
<reference evidence="2 3" key="1">
    <citation type="submission" date="2017-07" db="EMBL/GenBank/DDBJ databases">
        <title>Whole genome sequence of Azospirillum brasilense 2A1, a potential biofertilizer strain.</title>
        <authorList>
            <person name="Fontana C.A."/>
            <person name="Toffoli L.M."/>
            <person name="Salazar S.M."/>
            <person name="Puglisi E."/>
            <person name="Pedraza R."/>
            <person name="Bassi D."/>
            <person name="Cocconcelli P.S."/>
        </authorList>
    </citation>
    <scope>NUCLEOTIDE SEQUENCE [LARGE SCALE GENOMIC DNA]</scope>
    <source>
        <strain evidence="2 3">2A1</strain>
    </source>
</reference>
<evidence type="ECO:0000313" key="3">
    <source>
        <dbReference type="Proteomes" id="UP000215367"/>
    </source>
</evidence>
<feature type="transmembrane region" description="Helical" evidence="1">
    <location>
        <begin position="482"/>
        <end position="499"/>
    </location>
</feature>
<dbReference type="Proteomes" id="UP000215367">
    <property type="component" value="Unassembled WGS sequence"/>
</dbReference>